<dbReference type="FunFam" id="1.10.510.10:FF:000624">
    <property type="entry name" value="Mitogen-activated protein kinase"/>
    <property type="match status" value="1"/>
</dbReference>
<dbReference type="PROSITE" id="PS00107">
    <property type="entry name" value="PROTEIN_KINASE_ATP"/>
    <property type="match status" value="1"/>
</dbReference>
<evidence type="ECO:0000256" key="3">
    <source>
        <dbReference type="ARBA" id="ARBA00022679"/>
    </source>
</evidence>
<feature type="binding site" evidence="7">
    <location>
        <position position="115"/>
    </location>
    <ligand>
        <name>ATP</name>
        <dbReference type="ChEBI" id="CHEBI:30616"/>
    </ligand>
</feature>
<dbReference type="Gene3D" id="1.10.510.10">
    <property type="entry name" value="Transferase(Phosphotransferase) domain 1"/>
    <property type="match status" value="1"/>
</dbReference>
<accession>A0AAW1WR81</accession>
<evidence type="ECO:0000313" key="10">
    <source>
        <dbReference type="EMBL" id="KAK9926802.1"/>
    </source>
</evidence>
<evidence type="ECO:0000259" key="9">
    <source>
        <dbReference type="PROSITE" id="PS50011"/>
    </source>
</evidence>
<dbReference type="FunFam" id="3.30.200.20:FF:000021">
    <property type="entry name" value="probable serine/threonine-protein kinase At1g54610"/>
    <property type="match status" value="1"/>
</dbReference>
<evidence type="ECO:0000313" key="11">
    <source>
        <dbReference type="Proteomes" id="UP001457282"/>
    </source>
</evidence>
<dbReference type="InterPro" id="IPR050108">
    <property type="entry name" value="CDK"/>
</dbReference>
<feature type="domain" description="Protein kinase" evidence="9">
    <location>
        <begin position="86"/>
        <end position="362"/>
    </location>
</feature>
<reference evidence="10 11" key="1">
    <citation type="journal article" date="2023" name="G3 (Bethesda)">
        <title>A chromosome-length genome assembly and annotation of blackberry (Rubus argutus, cv. 'Hillquist').</title>
        <authorList>
            <person name="Bruna T."/>
            <person name="Aryal R."/>
            <person name="Dudchenko O."/>
            <person name="Sargent D.J."/>
            <person name="Mead D."/>
            <person name="Buti M."/>
            <person name="Cavallini A."/>
            <person name="Hytonen T."/>
            <person name="Andres J."/>
            <person name="Pham M."/>
            <person name="Weisz D."/>
            <person name="Mascagni F."/>
            <person name="Usai G."/>
            <person name="Natali L."/>
            <person name="Bassil N."/>
            <person name="Fernandez G.E."/>
            <person name="Lomsadze A."/>
            <person name="Armour M."/>
            <person name="Olukolu B."/>
            <person name="Poorten T."/>
            <person name="Britton C."/>
            <person name="Davik J."/>
            <person name="Ashrafi H."/>
            <person name="Aiden E.L."/>
            <person name="Borodovsky M."/>
            <person name="Worthington M."/>
        </authorList>
    </citation>
    <scope>NUCLEOTIDE SEQUENCE [LARGE SCALE GENOMIC DNA]</scope>
    <source>
        <strain evidence="10">PI 553951</strain>
    </source>
</reference>
<dbReference type="Pfam" id="PF00069">
    <property type="entry name" value="Pkinase"/>
    <property type="match status" value="1"/>
</dbReference>
<keyword evidence="6 7" id="KW-0067">ATP-binding</keyword>
<dbReference type="PROSITE" id="PS50011">
    <property type="entry name" value="PROTEIN_KINASE_DOM"/>
    <property type="match status" value="1"/>
</dbReference>
<dbReference type="InterPro" id="IPR008271">
    <property type="entry name" value="Ser/Thr_kinase_AS"/>
</dbReference>
<evidence type="ECO:0000256" key="8">
    <source>
        <dbReference type="RuleBase" id="RU000304"/>
    </source>
</evidence>
<gene>
    <name evidence="10" type="ORF">M0R45_024013</name>
</gene>
<evidence type="ECO:0000256" key="6">
    <source>
        <dbReference type="ARBA" id="ARBA00022840"/>
    </source>
</evidence>
<dbReference type="PROSITE" id="PS00108">
    <property type="entry name" value="PROTEIN_KINASE_ST"/>
    <property type="match status" value="1"/>
</dbReference>
<evidence type="ECO:0000256" key="1">
    <source>
        <dbReference type="ARBA" id="ARBA00006485"/>
    </source>
</evidence>
<dbReference type="SMART" id="SM00220">
    <property type="entry name" value="S_TKc"/>
    <property type="match status" value="1"/>
</dbReference>
<dbReference type="GO" id="GO:0005634">
    <property type="term" value="C:nucleus"/>
    <property type="evidence" value="ECO:0007669"/>
    <property type="project" value="TreeGrafter"/>
</dbReference>
<dbReference type="AlphaFoldDB" id="A0AAW1WR81"/>
<dbReference type="Gene3D" id="3.30.200.20">
    <property type="entry name" value="Phosphorylase Kinase, domain 1"/>
    <property type="match status" value="1"/>
</dbReference>
<keyword evidence="4 7" id="KW-0547">Nucleotide-binding</keyword>
<dbReference type="Proteomes" id="UP001457282">
    <property type="component" value="Unassembled WGS sequence"/>
</dbReference>
<dbReference type="InterPro" id="IPR000719">
    <property type="entry name" value="Prot_kinase_dom"/>
</dbReference>
<dbReference type="SUPFAM" id="SSF56112">
    <property type="entry name" value="Protein kinase-like (PK-like)"/>
    <property type="match status" value="1"/>
</dbReference>
<dbReference type="InterPro" id="IPR011009">
    <property type="entry name" value="Kinase-like_dom_sf"/>
</dbReference>
<proteinExistence type="inferred from homology"/>
<dbReference type="GO" id="GO:0008353">
    <property type="term" value="F:RNA polymerase II CTD heptapeptide repeat kinase activity"/>
    <property type="evidence" value="ECO:0007669"/>
    <property type="project" value="TreeGrafter"/>
</dbReference>
<keyword evidence="3" id="KW-0808">Transferase</keyword>
<dbReference type="InterPro" id="IPR017441">
    <property type="entry name" value="Protein_kinase_ATP_BS"/>
</dbReference>
<dbReference type="PANTHER" id="PTHR24056:SF380">
    <property type="entry name" value="PROTEIN KINASE DOMAIN-CONTAINING PROTEIN"/>
    <property type="match status" value="1"/>
</dbReference>
<keyword evidence="5" id="KW-0418">Kinase</keyword>
<comment type="caution">
    <text evidence="10">The sequence shown here is derived from an EMBL/GenBank/DDBJ whole genome shotgun (WGS) entry which is preliminary data.</text>
</comment>
<name>A0AAW1WR81_RUBAR</name>
<evidence type="ECO:0000256" key="2">
    <source>
        <dbReference type="ARBA" id="ARBA00022527"/>
    </source>
</evidence>
<comment type="similarity">
    <text evidence="1">Belongs to the protein kinase superfamily. CMGC Ser/Thr protein kinase family. CDC2/CDKX subfamily.</text>
</comment>
<dbReference type="EMBL" id="JBEDUW010000005">
    <property type="protein sequence ID" value="KAK9926802.1"/>
    <property type="molecule type" value="Genomic_DNA"/>
</dbReference>
<organism evidence="10 11">
    <name type="scientific">Rubus argutus</name>
    <name type="common">Southern blackberry</name>
    <dbReference type="NCBI Taxonomy" id="59490"/>
    <lineage>
        <taxon>Eukaryota</taxon>
        <taxon>Viridiplantae</taxon>
        <taxon>Streptophyta</taxon>
        <taxon>Embryophyta</taxon>
        <taxon>Tracheophyta</taxon>
        <taxon>Spermatophyta</taxon>
        <taxon>Magnoliopsida</taxon>
        <taxon>eudicotyledons</taxon>
        <taxon>Gunneridae</taxon>
        <taxon>Pentapetalae</taxon>
        <taxon>rosids</taxon>
        <taxon>fabids</taxon>
        <taxon>Rosales</taxon>
        <taxon>Rosaceae</taxon>
        <taxon>Rosoideae</taxon>
        <taxon>Rosoideae incertae sedis</taxon>
        <taxon>Rubus</taxon>
    </lineage>
</organism>
<dbReference type="PANTHER" id="PTHR24056">
    <property type="entry name" value="CELL DIVISION PROTEIN KINASE"/>
    <property type="match status" value="1"/>
</dbReference>
<dbReference type="GO" id="GO:0000307">
    <property type="term" value="C:cyclin-dependent protein kinase holoenzyme complex"/>
    <property type="evidence" value="ECO:0007669"/>
    <property type="project" value="TreeGrafter"/>
</dbReference>
<evidence type="ECO:0000256" key="4">
    <source>
        <dbReference type="ARBA" id="ARBA00022741"/>
    </source>
</evidence>
<keyword evidence="2 8" id="KW-0723">Serine/threonine-protein kinase</keyword>
<dbReference type="GO" id="GO:0005524">
    <property type="term" value="F:ATP binding"/>
    <property type="evidence" value="ECO:0007669"/>
    <property type="project" value="UniProtKB-UniRule"/>
</dbReference>
<protein>
    <recommendedName>
        <fullName evidence="9">Protein kinase domain-containing protein</fullName>
    </recommendedName>
</protein>
<dbReference type="GO" id="GO:0032968">
    <property type="term" value="P:positive regulation of transcription elongation by RNA polymerase II"/>
    <property type="evidence" value="ECO:0007669"/>
    <property type="project" value="TreeGrafter"/>
</dbReference>
<evidence type="ECO:0000256" key="7">
    <source>
        <dbReference type="PROSITE-ProRule" id="PRU10141"/>
    </source>
</evidence>
<keyword evidence="11" id="KW-1185">Reference proteome</keyword>
<sequence length="385" mass="42621">MGLICGKPSAVKDSSDDKEVNFNGCHCHARSDKKQAKVAVLVDYPGSRRIPKATLAEQAAAGWPDWLSAAAAEAINGWIPRRYDTFMKLNIIGQGSYGRVYKARDLVNGKLVALKKVRCDHLVPASVEFMAREILILRRLDHPNVIKLEGLIMSPTSGSLYLAFEYMEHDLTSRPGISLSEPQVKCYMQQLLSGLDHCHSRGVLHLDLKGANLLVDKNGILKIADFGLAEFDDPHHSVPQSSNVVTLWYRPPELLLGASKYGVGVDLWSTGCILGELYYGKPILPGTSEEEQLNKIFKLCGSPSQDYWRRLQLNFKPQQPHTRCVAETFKNLLPPLKLMEMLLSLYPADRGTAAIALTSDFFTTKPLACEPSSLPSTPTNPIHAQ</sequence>
<evidence type="ECO:0000256" key="5">
    <source>
        <dbReference type="ARBA" id="ARBA00022777"/>
    </source>
</evidence>